<dbReference type="GO" id="GO:0003755">
    <property type="term" value="F:peptidyl-prolyl cis-trans isomerase activity"/>
    <property type="evidence" value="ECO:0007669"/>
    <property type="project" value="UniProtKB-KW"/>
</dbReference>
<evidence type="ECO:0000256" key="1">
    <source>
        <dbReference type="ARBA" id="ARBA00000971"/>
    </source>
</evidence>
<keyword evidence="5" id="KW-0143">Chaperone</keyword>
<comment type="catalytic activity">
    <reaction evidence="1 7">
        <text>[protein]-peptidylproline (omega=180) = [protein]-peptidylproline (omega=0)</text>
        <dbReference type="Rhea" id="RHEA:16237"/>
        <dbReference type="Rhea" id="RHEA-COMP:10747"/>
        <dbReference type="Rhea" id="RHEA-COMP:10748"/>
        <dbReference type="ChEBI" id="CHEBI:83833"/>
        <dbReference type="ChEBI" id="CHEBI:83834"/>
        <dbReference type="EC" id="5.2.1.8"/>
    </reaction>
</comment>
<keyword evidence="10" id="KW-1185">Reference proteome</keyword>
<dbReference type="GO" id="GO:0006457">
    <property type="term" value="P:protein folding"/>
    <property type="evidence" value="ECO:0007669"/>
    <property type="project" value="InterPro"/>
</dbReference>
<dbReference type="Proteomes" id="UP000038045">
    <property type="component" value="Unplaced"/>
</dbReference>
<feature type="domain" description="PPIase FKBP-type" evidence="9">
    <location>
        <begin position="169"/>
        <end position="240"/>
    </location>
</feature>
<dbReference type="STRING" id="131310.A0A0N4Z3F7"/>
<dbReference type="InterPro" id="IPR008881">
    <property type="entry name" value="Trigger_fac_ribosome-bd_bac"/>
</dbReference>
<dbReference type="SUPFAM" id="SSF102735">
    <property type="entry name" value="Trigger factor ribosome-binding domain"/>
    <property type="match status" value="1"/>
</dbReference>
<feature type="compositionally biased region" description="Basic residues" evidence="8">
    <location>
        <begin position="235"/>
        <end position="250"/>
    </location>
</feature>
<dbReference type="FunFam" id="3.10.50.40:FF:000001">
    <property type="entry name" value="Trigger factor"/>
    <property type="match status" value="1"/>
</dbReference>
<keyword evidence="6 7" id="KW-0413">Isomerase</keyword>
<feature type="compositionally biased region" description="Basic and acidic residues" evidence="8">
    <location>
        <begin position="455"/>
        <end position="475"/>
    </location>
</feature>
<organism evidence="10 11">
    <name type="scientific">Parastrongyloides trichosuri</name>
    <name type="common">Possum-specific nematode worm</name>
    <dbReference type="NCBI Taxonomy" id="131310"/>
    <lineage>
        <taxon>Eukaryota</taxon>
        <taxon>Metazoa</taxon>
        <taxon>Ecdysozoa</taxon>
        <taxon>Nematoda</taxon>
        <taxon>Chromadorea</taxon>
        <taxon>Rhabditida</taxon>
        <taxon>Tylenchina</taxon>
        <taxon>Panagrolaimomorpha</taxon>
        <taxon>Strongyloidoidea</taxon>
        <taxon>Strongyloididae</taxon>
        <taxon>Parastrongyloides</taxon>
    </lineage>
</organism>
<evidence type="ECO:0000256" key="4">
    <source>
        <dbReference type="ARBA" id="ARBA00023110"/>
    </source>
</evidence>
<feature type="compositionally biased region" description="Basic and acidic residues" evidence="8">
    <location>
        <begin position="406"/>
        <end position="423"/>
    </location>
</feature>
<comment type="similarity">
    <text evidence="2">Belongs to the FKBP-type PPIase family. Tig subfamily.</text>
</comment>
<evidence type="ECO:0000256" key="7">
    <source>
        <dbReference type="PROSITE-ProRule" id="PRU00277"/>
    </source>
</evidence>
<dbReference type="InterPro" id="IPR046357">
    <property type="entry name" value="PPIase_dom_sf"/>
</dbReference>
<evidence type="ECO:0000259" key="9">
    <source>
        <dbReference type="PROSITE" id="PS50059"/>
    </source>
</evidence>
<evidence type="ECO:0000313" key="10">
    <source>
        <dbReference type="Proteomes" id="UP000038045"/>
    </source>
</evidence>
<dbReference type="InterPro" id="IPR001179">
    <property type="entry name" value="PPIase_FKBP_dom"/>
</dbReference>
<dbReference type="InterPro" id="IPR036611">
    <property type="entry name" value="Trigger_fac_ribosome-bd_sf"/>
</dbReference>
<dbReference type="GO" id="GO:0015031">
    <property type="term" value="P:protein transport"/>
    <property type="evidence" value="ECO:0007669"/>
    <property type="project" value="InterPro"/>
</dbReference>
<reference evidence="11" key="1">
    <citation type="submission" date="2017-02" db="UniProtKB">
        <authorList>
            <consortium name="WormBaseParasite"/>
        </authorList>
    </citation>
    <scope>IDENTIFICATION</scope>
</reference>
<dbReference type="InterPro" id="IPR005215">
    <property type="entry name" value="Trig_fac"/>
</dbReference>
<keyword evidence="4 7" id="KW-0697">Rotamase</keyword>
<accession>A0A0N4Z3F7</accession>
<dbReference type="PROSITE" id="PS50059">
    <property type="entry name" value="FKBP_PPIASE"/>
    <property type="match status" value="1"/>
</dbReference>
<dbReference type="WBParaSite" id="PTRK_0000145600.1">
    <property type="protein sequence ID" value="PTRK_0000145600.1"/>
    <property type="gene ID" value="PTRK_0000145600"/>
</dbReference>
<dbReference type="SUPFAM" id="SSF54534">
    <property type="entry name" value="FKBP-like"/>
    <property type="match status" value="1"/>
</dbReference>
<dbReference type="Pfam" id="PF00254">
    <property type="entry name" value="FKBP_C"/>
    <property type="match status" value="1"/>
</dbReference>
<feature type="compositionally biased region" description="Basic and acidic residues" evidence="8">
    <location>
        <begin position="350"/>
        <end position="368"/>
    </location>
</feature>
<feature type="compositionally biased region" description="Basic and acidic residues" evidence="8">
    <location>
        <begin position="323"/>
        <end position="341"/>
    </location>
</feature>
<dbReference type="Gene3D" id="3.10.50.40">
    <property type="match status" value="1"/>
</dbReference>
<dbReference type="Gene3D" id="3.30.70.1050">
    <property type="entry name" value="Trigger factor ribosome-binding domain"/>
    <property type="match status" value="1"/>
</dbReference>
<sequence>MQVVEKSNEGLSRVIAVTIPVAELNEKLEARIKEVAPQMKLKGFRPGKVPASYVKKTFGRDFMGEIINASLNETSQGALEELKLRPAAPAEMNLTSDMDKVIAGQEDLAYEMSLEVMPEFTPVDPKTLKLTRPTYEASDEDLDEALKELASQAKSYEDKKGKTVKAADGDQLTIDFLGKIDGEAFDGGAATDADLVIGSGRFIPGFEEQLKGAKVGEEKTIEVTFPEEYQAKHLAGRGRIHDRRRVRQAHRPGVAGPAEGTAEVQPEPAVRRGDPLQAEAGPAGPAGRRPRLRPAAEDGGRRVRRHLGPGVGRQGRRPAAGGRRQEVGRRTEGRVQEDRRAPRAPGSGPGRDRPRQQRRRDGSGTVERHHGRSPQLSGTHHLRQRSCRRWHVHADLRAAAVSGIGKPEERDQHVHQQPRRSGDLGARDLRHHAIHQVASLDRGHGHGRVGWLADPDGRRSGPAHRPAERAGDRRYPAGPDRAARAVGALQHEDASGAWRRLLGPGRQGRASGAVRPDADRPGDGAAAAVWIGQAARRVRRASDQRGLGRGSLDDGPGQRRSWPAGLGAAGRDCGPYPDGAGAAGEDAVALFGGRRDHLGISGGVAVGSGQRHVVAVGGAKTAHFLFAPAVAAEEAARHAILGVERQPRADQVLGAQPAGEGGDGCLRRGGDDDAMGAATAPVLPGRQRVRAHETRPDLCGEAFGVSLQRLAVDVHQELAHRGDLDPAPVAVAQIGEHRWDHLRQTGHPSQRPGPPL</sequence>
<protein>
    <recommendedName>
        <fullName evidence="3 7">peptidylprolyl isomerase</fullName>
        <ecNumber evidence="3 7">5.2.1.8</ecNumber>
    </recommendedName>
</protein>
<feature type="region of interest" description="Disordered" evidence="8">
    <location>
        <begin position="501"/>
        <end position="524"/>
    </location>
</feature>
<evidence type="ECO:0000256" key="8">
    <source>
        <dbReference type="SAM" id="MobiDB-lite"/>
    </source>
</evidence>
<feature type="region of interest" description="Disordered" evidence="8">
    <location>
        <begin position="539"/>
        <end position="570"/>
    </location>
</feature>
<dbReference type="Pfam" id="PF05697">
    <property type="entry name" value="Trigger_N"/>
    <property type="match status" value="1"/>
</dbReference>
<evidence type="ECO:0000256" key="6">
    <source>
        <dbReference type="ARBA" id="ARBA00023235"/>
    </source>
</evidence>
<name>A0A0N4Z3F7_PARTI</name>
<feature type="region of interest" description="Disordered" evidence="8">
    <location>
        <begin position="235"/>
        <end position="385"/>
    </location>
</feature>
<evidence type="ECO:0000256" key="5">
    <source>
        <dbReference type="ARBA" id="ARBA00023186"/>
    </source>
</evidence>
<evidence type="ECO:0000256" key="2">
    <source>
        <dbReference type="ARBA" id="ARBA00005464"/>
    </source>
</evidence>
<evidence type="ECO:0000256" key="3">
    <source>
        <dbReference type="ARBA" id="ARBA00013194"/>
    </source>
</evidence>
<dbReference type="NCBIfam" id="TIGR00115">
    <property type="entry name" value="tig"/>
    <property type="match status" value="1"/>
</dbReference>
<dbReference type="AlphaFoldDB" id="A0A0N4Z3F7"/>
<feature type="region of interest" description="Disordered" evidence="8">
    <location>
        <begin position="402"/>
        <end position="423"/>
    </location>
</feature>
<proteinExistence type="inferred from homology"/>
<feature type="region of interest" description="Disordered" evidence="8">
    <location>
        <begin position="453"/>
        <end position="478"/>
    </location>
</feature>
<dbReference type="EC" id="5.2.1.8" evidence="3 7"/>
<evidence type="ECO:0000313" key="11">
    <source>
        <dbReference type="WBParaSite" id="PTRK_0000145600.1"/>
    </source>
</evidence>